<name>A0AAD5T2F1_9FUNG</name>
<reference evidence="3" key="1">
    <citation type="submission" date="2020-05" db="EMBL/GenBank/DDBJ databases">
        <title>Phylogenomic resolution of chytrid fungi.</title>
        <authorList>
            <person name="Stajich J.E."/>
            <person name="Amses K."/>
            <person name="Simmons R."/>
            <person name="Seto K."/>
            <person name="Myers J."/>
            <person name="Bonds A."/>
            <person name="Quandt C.A."/>
            <person name="Barry K."/>
            <person name="Liu P."/>
            <person name="Grigoriev I."/>
            <person name="Longcore J.E."/>
            <person name="James T.Y."/>
        </authorList>
    </citation>
    <scope>NUCLEOTIDE SEQUENCE</scope>
    <source>
        <strain evidence="3">JEL0513</strain>
    </source>
</reference>
<dbReference type="Pfam" id="PF26147">
    <property type="entry name" value="AB_HYDROLASE_YMC0-YMC35"/>
    <property type="match status" value="1"/>
</dbReference>
<dbReference type="InterPro" id="IPR058934">
    <property type="entry name" value="YMC020W-like"/>
</dbReference>
<evidence type="ECO:0000256" key="1">
    <source>
        <dbReference type="SAM" id="MobiDB-lite"/>
    </source>
</evidence>
<feature type="non-terminal residue" evidence="3">
    <location>
        <position position="592"/>
    </location>
</feature>
<feature type="domain" description="YMC020W-like alpha/beta hydrolase" evidence="2">
    <location>
        <begin position="10"/>
        <end position="211"/>
    </location>
</feature>
<dbReference type="Proteomes" id="UP001211907">
    <property type="component" value="Unassembled WGS sequence"/>
</dbReference>
<dbReference type="PANTHER" id="PTHR47349">
    <property type="entry name" value="CHROMOSOME 8, WHOLE GENOME SHOTGUN SEQUENCE"/>
    <property type="match status" value="1"/>
</dbReference>
<organism evidence="3 4">
    <name type="scientific">Physocladia obscura</name>
    <dbReference type="NCBI Taxonomy" id="109957"/>
    <lineage>
        <taxon>Eukaryota</taxon>
        <taxon>Fungi</taxon>
        <taxon>Fungi incertae sedis</taxon>
        <taxon>Chytridiomycota</taxon>
        <taxon>Chytridiomycota incertae sedis</taxon>
        <taxon>Chytridiomycetes</taxon>
        <taxon>Chytridiales</taxon>
        <taxon>Chytriomycetaceae</taxon>
        <taxon>Physocladia</taxon>
    </lineage>
</organism>
<proteinExistence type="predicted"/>
<dbReference type="EMBL" id="JADGJH010000675">
    <property type="protein sequence ID" value="KAJ3124380.1"/>
    <property type="molecule type" value="Genomic_DNA"/>
</dbReference>
<accession>A0AAD5T2F1</accession>
<dbReference type="InterPro" id="IPR018859">
    <property type="entry name" value="BAR_dom-cont"/>
</dbReference>
<sequence>MSPSTSYASTLAEADTIFIASHSQGSPVSVILIARLIREGLISPSRQRICILLMAGISHGPFPHLKSSFVVKHVEAESARQLFDFNDPGTAITRRYHAAISQVLNAGVRICAVASWYDQVVPLYSATLHAFNHPAIYRAIHIEGSDYTPDFLSHLVVFALRLRNAGLSDRGLLVYLSEFLAGNVYGFGTQGHSTVYEEVETYVLAVKWGLSEPVPYSYINIKKRLFENRNDDSSISNSGGEKINKPKCCNPYDPYDPYIASTSSKKLLVPLKAGVTDPRPPFEPHPENPISDLLITVDPTYHTKFSAPLSKLNGTWLPWIMAQLTSDPLVYANQDLRVHLDEVIRLFDEWEPNGKVPSTGLASSIMNRAAKGLSQGLQVLYKRASYSKEVIGQASDVTELPPAYKELEAFVRVTVNYTRKAYDYQAPLTDTALGYASSMQRGISSLIAKTGAVAEPQSPPHGGASGDDNKPLSLSHALAKAATAGLADRGVAMDEALGVSLKKFADTHNIVGDAHVKMKARRSVASVRLTYDAARAKLRTAKPEEEEKLRIEMETTEDEFVTAVDDAMAKMKLVIESPEPLKNLSDFVAAEL</sequence>
<dbReference type="InterPro" id="IPR058933">
    <property type="entry name" value="YMC020W-like_ab_hydrolase"/>
</dbReference>
<feature type="region of interest" description="Disordered" evidence="1">
    <location>
        <begin position="452"/>
        <end position="471"/>
    </location>
</feature>
<evidence type="ECO:0000313" key="3">
    <source>
        <dbReference type="EMBL" id="KAJ3124380.1"/>
    </source>
</evidence>
<comment type="caution">
    <text evidence="3">The sequence shown here is derived from an EMBL/GenBank/DDBJ whole genome shotgun (WGS) entry which is preliminary data.</text>
</comment>
<dbReference type="InterPro" id="IPR027267">
    <property type="entry name" value="AH/BAR_dom_sf"/>
</dbReference>
<dbReference type="Gene3D" id="1.20.1270.60">
    <property type="entry name" value="Arfaptin homology (AH) domain/BAR domain"/>
    <property type="match status" value="2"/>
</dbReference>
<keyword evidence="4" id="KW-1185">Reference proteome</keyword>
<evidence type="ECO:0000259" key="2">
    <source>
        <dbReference type="Pfam" id="PF26147"/>
    </source>
</evidence>
<evidence type="ECO:0000313" key="4">
    <source>
        <dbReference type="Proteomes" id="UP001211907"/>
    </source>
</evidence>
<dbReference type="Pfam" id="PF10455">
    <property type="entry name" value="BAR_2"/>
    <property type="match status" value="1"/>
</dbReference>
<dbReference type="SUPFAM" id="SSF103657">
    <property type="entry name" value="BAR/IMD domain-like"/>
    <property type="match status" value="1"/>
</dbReference>
<dbReference type="AlphaFoldDB" id="A0AAD5T2F1"/>
<gene>
    <name evidence="3" type="ORF">HK100_011259</name>
</gene>
<protein>
    <recommendedName>
        <fullName evidence="2">YMC020W-like alpha/beta hydrolase domain-containing protein</fullName>
    </recommendedName>
</protein>
<dbReference type="PANTHER" id="PTHR47349:SF1">
    <property type="entry name" value="AER328WP"/>
    <property type="match status" value="1"/>
</dbReference>